<evidence type="ECO:0000256" key="2">
    <source>
        <dbReference type="ARBA" id="ARBA00022478"/>
    </source>
</evidence>
<comment type="function">
    <text evidence="6">Participates in both the initiation and recycling phases of transcription. In the presence of the delta subunit, RNAP displays an increased specificity of transcription, a decreased affinity for nucleic acids, and an increased efficiency of RNA synthesis because of enhanced recycling.</text>
</comment>
<dbReference type="EMBL" id="BORJ01000010">
    <property type="protein sequence ID" value="GIN97598.1"/>
    <property type="molecule type" value="Genomic_DNA"/>
</dbReference>
<gene>
    <name evidence="6" type="primary">rpoE</name>
    <name evidence="9" type="ORF">J6TS1_34680</name>
</gene>
<evidence type="ECO:0000256" key="1">
    <source>
        <dbReference type="ARBA" id="ARBA00009828"/>
    </source>
</evidence>
<keyword evidence="5 6" id="KW-0804">Transcription</keyword>
<dbReference type="HAMAP" id="MF_00357">
    <property type="entry name" value="RNApol_bact_RpoE"/>
    <property type="match status" value="1"/>
</dbReference>
<keyword evidence="4 6" id="KW-0548">Nucleotidyltransferase</keyword>
<keyword evidence="3 6" id="KW-0808">Transferase</keyword>
<feature type="region of interest" description="Disordered" evidence="7">
    <location>
        <begin position="142"/>
        <end position="183"/>
    </location>
</feature>
<comment type="caution">
    <text evidence="9">The sequence shown here is derived from an EMBL/GenBank/DDBJ whole genome shotgun (WGS) entry which is preliminary data.</text>
</comment>
<proteinExistence type="inferred from homology"/>
<organism evidence="9 10">
    <name type="scientific">Siminovitchia terrae</name>
    <name type="common">Bacillus terrae</name>
    <dbReference type="NCBI Taxonomy" id="1914933"/>
    <lineage>
        <taxon>Bacteria</taxon>
        <taxon>Bacillati</taxon>
        <taxon>Bacillota</taxon>
        <taxon>Bacilli</taxon>
        <taxon>Bacillales</taxon>
        <taxon>Bacillaceae</taxon>
        <taxon>Siminovitchia</taxon>
    </lineage>
</organism>
<sequence length="183" mass="21559">MQGLKLEQLSMDERKEMSFIEIAQSILEEKKQGMPFQELTAEIGNFLELPEEELRSRMLQFYTDLNVDGSFLALGENQWGLREWYPFDQVDEEVIAPIPTKKKKKKSKAALEEEDLLLDIEDDEVDFDDDLDDDIEEDESLEALREEEADFEDEDEELLDDDDYDLDDDDDDLDLEEEEEEEE</sequence>
<comment type="similarity">
    <text evidence="1 6">Belongs to the RpoE family.</text>
</comment>
<keyword evidence="2 6" id="KW-0240">DNA-directed RNA polymerase</keyword>
<dbReference type="InterPro" id="IPR038087">
    <property type="entry name" value="RNAP_delta_N_dom_sf"/>
</dbReference>
<evidence type="ECO:0000259" key="8">
    <source>
        <dbReference type="PROSITE" id="PS51913"/>
    </source>
</evidence>
<comment type="subunit">
    <text evidence="6">RNAP is composed of a core of 2 alpha, a beta and a beta' subunits. The core is associated with a delta subunit and one of several sigma factors.</text>
</comment>
<evidence type="ECO:0000256" key="6">
    <source>
        <dbReference type="HAMAP-Rule" id="MF_00357"/>
    </source>
</evidence>
<evidence type="ECO:0000256" key="3">
    <source>
        <dbReference type="ARBA" id="ARBA00022679"/>
    </source>
</evidence>
<name>A0ABQ4KZZ3_SIMTE</name>
<dbReference type="Gene3D" id="1.10.10.1250">
    <property type="entry name" value="RNA polymerase, subunit delta, N-terminal domain"/>
    <property type="match status" value="1"/>
</dbReference>
<accession>A0ABQ4KZZ3</accession>
<evidence type="ECO:0000256" key="5">
    <source>
        <dbReference type="ARBA" id="ARBA00023163"/>
    </source>
</evidence>
<feature type="domain" description="HTH HARE-type" evidence="8">
    <location>
        <begin position="17"/>
        <end position="84"/>
    </location>
</feature>
<keyword evidence="10" id="KW-1185">Reference proteome</keyword>
<dbReference type="Pfam" id="PF05066">
    <property type="entry name" value="HARE-HTH"/>
    <property type="match status" value="1"/>
</dbReference>
<dbReference type="Proteomes" id="UP000680670">
    <property type="component" value="Unassembled WGS sequence"/>
</dbReference>
<reference evidence="9 10" key="1">
    <citation type="submission" date="2021-03" db="EMBL/GenBank/DDBJ databases">
        <title>Antimicrobial resistance genes in bacteria isolated from Japanese honey, and their potential for conferring macrolide and lincosamide resistance in the American foulbrood pathogen Paenibacillus larvae.</title>
        <authorList>
            <person name="Okamoto M."/>
            <person name="Kumagai M."/>
            <person name="Kanamori H."/>
            <person name="Takamatsu D."/>
        </authorList>
    </citation>
    <scope>NUCLEOTIDE SEQUENCE [LARGE SCALE GENOMIC DNA]</scope>
    <source>
        <strain evidence="9 10">J6TS1</strain>
    </source>
</reference>
<dbReference type="NCBIfam" id="TIGR04567">
    <property type="entry name" value="RNAP_delt_lowGC"/>
    <property type="match status" value="1"/>
</dbReference>
<protein>
    <recommendedName>
        <fullName evidence="6">Probable DNA-directed RNA polymerase subunit delta</fullName>
    </recommendedName>
    <alternativeName>
        <fullName evidence="6">RNAP delta factor</fullName>
    </alternativeName>
</protein>
<evidence type="ECO:0000256" key="4">
    <source>
        <dbReference type="ARBA" id="ARBA00022695"/>
    </source>
</evidence>
<evidence type="ECO:0000313" key="10">
    <source>
        <dbReference type="Proteomes" id="UP000680670"/>
    </source>
</evidence>
<evidence type="ECO:0000256" key="7">
    <source>
        <dbReference type="SAM" id="MobiDB-lite"/>
    </source>
</evidence>
<evidence type="ECO:0000313" key="9">
    <source>
        <dbReference type="EMBL" id="GIN97598.1"/>
    </source>
</evidence>
<dbReference type="InterPro" id="IPR029757">
    <property type="entry name" value="RpoE"/>
</dbReference>
<dbReference type="PROSITE" id="PS51913">
    <property type="entry name" value="HTH_HARE"/>
    <property type="match status" value="1"/>
</dbReference>
<dbReference type="InterPro" id="IPR007759">
    <property type="entry name" value="Asxl_HARE-HTH"/>
</dbReference>